<dbReference type="Proteomes" id="UP000240883">
    <property type="component" value="Unassembled WGS sequence"/>
</dbReference>
<dbReference type="AlphaFoldDB" id="A0A2T2NPP2"/>
<accession>A0A2T2NPP2</accession>
<name>A0A2T2NPP2_CORCC</name>
<organism evidence="1 2">
    <name type="scientific">Corynespora cassiicola Philippines</name>
    <dbReference type="NCBI Taxonomy" id="1448308"/>
    <lineage>
        <taxon>Eukaryota</taxon>
        <taxon>Fungi</taxon>
        <taxon>Dikarya</taxon>
        <taxon>Ascomycota</taxon>
        <taxon>Pezizomycotina</taxon>
        <taxon>Dothideomycetes</taxon>
        <taxon>Pleosporomycetidae</taxon>
        <taxon>Pleosporales</taxon>
        <taxon>Corynesporascaceae</taxon>
        <taxon>Corynespora</taxon>
    </lineage>
</organism>
<evidence type="ECO:0000313" key="1">
    <source>
        <dbReference type="EMBL" id="PSN67226.1"/>
    </source>
</evidence>
<dbReference type="EMBL" id="KZ678135">
    <property type="protein sequence ID" value="PSN67226.1"/>
    <property type="molecule type" value="Genomic_DNA"/>
</dbReference>
<gene>
    <name evidence="1" type="ORF">BS50DRAFT_386232</name>
</gene>
<keyword evidence="2" id="KW-1185">Reference proteome</keyword>
<proteinExistence type="predicted"/>
<protein>
    <submittedName>
        <fullName evidence="1">Uncharacterized protein</fullName>
    </submittedName>
</protein>
<sequence>MRCDAVRCGFPGFFSFVFLVRSSLSWIDVSLARRRIPDMYRFRLCVGSRVYVRARKGRDSIAVGRGGAFGVEDVCSRRGLGAGFGFSGKVYLAFGGCGWRGVGLQWTCTFRLLFLDRVCIVDWIEGRSALGASHRGAKGGWLRLDESDQG</sequence>
<reference evidence="1 2" key="1">
    <citation type="journal article" date="2018" name="Front. Microbiol.">
        <title>Genome-Wide Analysis of Corynespora cassiicola Leaf Fall Disease Putative Effectors.</title>
        <authorList>
            <person name="Lopez D."/>
            <person name="Ribeiro S."/>
            <person name="Label P."/>
            <person name="Fumanal B."/>
            <person name="Venisse J.S."/>
            <person name="Kohler A."/>
            <person name="de Oliveira R.R."/>
            <person name="Labutti K."/>
            <person name="Lipzen A."/>
            <person name="Lail K."/>
            <person name="Bauer D."/>
            <person name="Ohm R.A."/>
            <person name="Barry K.W."/>
            <person name="Spatafora J."/>
            <person name="Grigoriev I.V."/>
            <person name="Martin F.M."/>
            <person name="Pujade-Renaud V."/>
        </authorList>
    </citation>
    <scope>NUCLEOTIDE SEQUENCE [LARGE SCALE GENOMIC DNA]</scope>
    <source>
        <strain evidence="1 2">Philippines</strain>
    </source>
</reference>
<evidence type="ECO:0000313" key="2">
    <source>
        <dbReference type="Proteomes" id="UP000240883"/>
    </source>
</evidence>